<evidence type="ECO:0000259" key="9">
    <source>
        <dbReference type="Pfam" id="PF01850"/>
    </source>
</evidence>
<organism evidence="10 11">
    <name type="scientific">Candidatus Competibacter denitrificans Run_A_D11</name>
    <dbReference type="NCBI Taxonomy" id="1400863"/>
    <lineage>
        <taxon>Bacteria</taxon>
        <taxon>Pseudomonadati</taxon>
        <taxon>Pseudomonadota</taxon>
        <taxon>Gammaproteobacteria</taxon>
        <taxon>Candidatus Competibacteraceae</taxon>
        <taxon>Candidatus Competibacter</taxon>
    </lineage>
</organism>
<dbReference type="OrthoDB" id="9796690at2"/>
<dbReference type="GO" id="GO:0004540">
    <property type="term" value="F:RNA nuclease activity"/>
    <property type="evidence" value="ECO:0007669"/>
    <property type="project" value="InterPro"/>
</dbReference>
<protein>
    <recommendedName>
        <fullName evidence="8">Ribonuclease VapC</fullName>
        <shortName evidence="8">RNase VapC</shortName>
        <ecNumber evidence="8">3.1.-.-</ecNumber>
    </recommendedName>
    <alternativeName>
        <fullName evidence="8">Toxin VapC</fullName>
    </alternativeName>
</protein>
<dbReference type="HAMAP" id="MF_00265">
    <property type="entry name" value="VapC_Nob1"/>
    <property type="match status" value="1"/>
</dbReference>
<comment type="similarity">
    <text evidence="7 8">Belongs to the PINc/VapC protein family.</text>
</comment>
<dbReference type="Pfam" id="PF01850">
    <property type="entry name" value="PIN"/>
    <property type="match status" value="1"/>
</dbReference>
<keyword evidence="8" id="KW-0800">Toxin</keyword>
<dbReference type="SUPFAM" id="SSF88723">
    <property type="entry name" value="PIN domain-like"/>
    <property type="match status" value="1"/>
</dbReference>
<sequence>MATIELCFDTNILIDFLKNREPGATALEKALSDYHCGITSITHYELLYGMARARYSIGEEVMAEALIVLPLDRVAAALAARLHANLVHANQDIGVKDTLIAAICLSQKVPLLTANIRHFSRVAGLNVLDPHWESNRGHDKAE</sequence>
<evidence type="ECO:0000256" key="4">
    <source>
        <dbReference type="ARBA" id="ARBA00022723"/>
    </source>
</evidence>
<dbReference type="STRING" id="1400863.BN873_240080"/>
<keyword evidence="4 8" id="KW-0479">Metal-binding</keyword>
<dbReference type="AlphaFoldDB" id="W6M3F3"/>
<dbReference type="GO" id="GO:0016787">
    <property type="term" value="F:hydrolase activity"/>
    <property type="evidence" value="ECO:0007669"/>
    <property type="project" value="UniProtKB-KW"/>
</dbReference>
<dbReference type="PANTHER" id="PTHR33653">
    <property type="entry name" value="RIBONUCLEASE VAPC2"/>
    <property type="match status" value="1"/>
</dbReference>
<evidence type="ECO:0000256" key="1">
    <source>
        <dbReference type="ARBA" id="ARBA00001946"/>
    </source>
</evidence>
<keyword evidence="2 8" id="KW-1277">Toxin-antitoxin system</keyword>
<dbReference type="Proteomes" id="UP000035760">
    <property type="component" value="Unassembled WGS sequence"/>
</dbReference>
<dbReference type="CDD" id="cd09881">
    <property type="entry name" value="PIN_VapC4-5_FitB-like"/>
    <property type="match status" value="1"/>
</dbReference>
<evidence type="ECO:0000256" key="5">
    <source>
        <dbReference type="ARBA" id="ARBA00022801"/>
    </source>
</evidence>
<reference evidence="10" key="2">
    <citation type="submission" date="2014-03" db="EMBL/GenBank/DDBJ databases">
        <title>Candidatus Competibacter-lineage genomes retrieved from metagenomes reveal functional metabolic diversity.</title>
        <authorList>
            <person name="McIlroy S.J."/>
            <person name="Albertsen M."/>
            <person name="Andresen E.K."/>
            <person name="Saunders A.M."/>
            <person name="Kristiansen R."/>
            <person name="Stokholm-Bjerregaard M."/>
            <person name="Nielsen K.L."/>
            <person name="Nielsen P.H."/>
        </authorList>
    </citation>
    <scope>NUCLEOTIDE SEQUENCE</scope>
    <source>
        <strain evidence="10">Run_A_D11</strain>
    </source>
</reference>
<keyword evidence="11" id="KW-1185">Reference proteome</keyword>
<keyword evidence="6 8" id="KW-0460">Magnesium</keyword>
<dbReference type="InterPro" id="IPR002716">
    <property type="entry name" value="PIN_dom"/>
</dbReference>
<feature type="binding site" evidence="8">
    <location>
        <position position="9"/>
    </location>
    <ligand>
        <name>Mg(2+)</name>
        <dbReference type="ChEBI" id="CHEBI:18420"/>
    </ligand>
</feature>
<dbReference type="GO" id="GO:0000287">
    <property type="term" value="F:magnesium ion binding"/>
    <property type="evidence" value="ECO:0007669"/>
    <property type="project" value="UniProtKB-UniRule"/>
</dbReference>
<dbReference type="InterPro" id="IPR029060">
    <property type="entry name" value="PIN-like_dom_sf"/>
</dbReference>
<evidence type="ECO:0000256" key="7">
    <source>
        <dbReference type="ARBA" id="ARBA00038093"/>
    </source>
</evidence>
<gene>
    <name evidence="8" type="primary">vapC</name>
    <name evidence="10" type="ORF">BN873_240080</name>
</gene>
<proteinExistence type="inferred from homology"/>
<evidence type="ECO:0000313" key="10">
    <source>
        <dbReference type="EMBL" id="CDI02132.1"/>
    </source>
</evidence>
<evidence type="ECO:0000256" key="2">
    <source>
        <dbReference type="ARBA" id="ARBA00022649"/>
    </source>
</evidence>
<comment type="caution">
    <text evidence="10">The sequence shown here is derived from an EMBL/GenBank/DDBJ whole genome shotgun (WGS) entry which is preliminary data.</text>
</comment>
<evidence type="ECO:0000313" key="11">
    <source>
        <dbReference type="Proteomes" id="UP000035760"/>
    </source>
</evidence>
<dbReference type="InterPro" id="IPR022907">
    <property type="entry name" value="VapC_family"/>
</dbReference>
<feature type="binding site" evidence="8">
    <location>
        <position position="97"/>
    </location>
    <ligand>
        <name>Mg(2+)</name>
        <dbReference type="ChEBI" id="CHEBI:18420"/>
    </ligand>
</feature>
<feature type="domain" description="PIN" evidence="9">
    <location>
        <begin position="7"/>
        <end position="124"/>
    </location>
</feature>
<dbReference type="GO" id="GO:0090729">
    <property type="term" value="F:toxin activity"/>
    <property type="evidence" value="ECO:0007669"/>
    <property type="project" value="UniProtKB-KW"/>
</dbReference>
<comment type="function">
    <text evidence="8">Toxic component of a toxin-antitoxin (TA) system. An RNase.</text>
</comment>
<accession>W6M3F3</accession>
<keyword evidence="3 8" id="KW-0540">Nuclease</keyword>
<dbReference type="EC" id="3.1.-.-" evidence="8"/>
<comment type="cofactor">
    <cofactor evidence="1 8">
        <name>Mg(2+)</name>
        <dbReference type="ChEBI" id="CHEBI:18420"/>
    </cofactor>
</comment>
<dbReference type="InterPro" id="IPR050556">
    <property type="entry name" value="Type_II_TA_system_RNase"/>
</dbReference>
<name>W6M3F3_9GAMM</name>
<dbReference type="RefSeq" id="WP_048671932.1">
    <property type="nucleotide sequence ID" value="NZ_CBTJ020000030.1"/>
</dbReference>
<evidence type="ECO:0000256" key="6">
    <source>
        <dbReference type="ARBA" id="ARBA00022842"/>
    </source>
</evidence>
<dbReference type="EMBL" id="CBTJ020000030">
    <property type="protein sequence ID" value="CDI02132.1"/>
    <property type="molecule type" value="Genomic_DNA"/>
</dbReference>
<dbReference type="PANTHER" id="PTHR33653:SF1">
    <property type="entry name" value="RIBONUCLEASE VAPC2"/>
    <property type="match status" value="1"/>
</dbReference>
<reference evidence="10" key="1">
    <citation type="submission" date="2013-07" db="EMBL/GenBank/DDBJ databases">
        <authorList>
            <person name="McIlroy S."/>
        </authorList>
    </citation>
    <scope>NUCLEOTIDE SEQUENCE [LARGE SCALE GENOMIC DNA]</scope>
    <source>
        <strain evidence="10">Run_A_D11</strain>
    </source>
</reference>
<dbReference type="Gene3D" id="3.40.50.1010">
    <property type="entry name" value="5'-nuclease"/>
    <property type="match status" value="1"/>
</dbReference>
<keyword evidence="5 8" id="KW-0378">Hydrolase</keyword>
<evidence type="ECO:0000256" key="8">
    <source>
        <dbReference type="HAMAP-Rule" id="MF_00265"/>
    </source>
</evidence>
<evidence type="ECO:0000256" key="3">
    <source>
        <dbReference type="ARBA" id="ARBA00022722"/>
    </source>
</evidence>